<dbReference type="Pfam" id="PF02518">
    <property type="entry name" value="HATPase_c"/>
    <property type="match status" value="1"/>
</dbReference>
<dbReference type="SUPFAM" id="SSF50341">
    <property type="entry name" value="CheW-like"/>
    <property type="match status" value="2"/>
</dbReference>
<evidence type="ECO:0000256" key="2">
    <source>
        <dbReference type="ARBA" id="ARBA00012438"/>
    </source>
</evidence>
<dbReference type="EC" id="2.7.13.3" evidence="2"/>
<organism evidence="12 13">
    <name type="scientific">Halobacteriovorax marinus</name>
    <dbReference type="NCBI Taxonomy" id="97084"/>
    <lineage>
        <taxon>Bacteria</taxon>
        <taxon>Pseudomonadati</taxon>
        <taxon>Bdellovibrionota</taxon>
        <taxon>Bacteriovoracia</taxon>
        <taxon>Bacteriovoracales</taxon>
        <taxon>Halobacteriovoraceae</taxon>
        <taxon>Halobacteriovorax</taxon>
    </lineage>
</organism>
<dbReference type="SMART" id="SM01231">
    <property type="entry name" value="H-kinase_dim"/>
    <property type="match status" value="1"/>
</dbReference>
<dbReference type="InterPro" id="IPR036890">
    <property type="entry name" value="HATPase_C_sf"/>
</dbReference>
<keyword evidence="4" id="KW-0808">Transferase</keyword>
<dbReference type="InterPro" id="IPR036641">
    <property type="entry name" value="HPT_dom_sf"/>
</dbReference>
<evidence type="ECO:0000256" key="1">
    <source>
        <dbReference type="ARBA" id="ARBA00000085"/>
    </source>
</evidence>
<dbReference type="InterPro" id="IPR051315">
    <property type="entry name" value="Bact_Chemotaxis_CheA"/>
</dbReference>
<dbReference type="Pfam" id="PF01584">
    <property type="entry name" value="CheW"/>
    <property type="match status" value="2"/>
</dbReference>
<keyword evidence="5" id="KW-0418">Kinase</keyword>
<dbReference type="SMART" id="SM00073">
    <property type="entry name" value="HPT"/>
    <property type="match status" value="1"/>
</dbReference>
<dbReference type="PANTHER" id="PTHR43395">
    <property type="entry name" value="SENSOR HISTIDINE KINASE CHEA"/>
    <property type="match status" value="1"/>
</dbReference>
<dbReference type="EMBL" id="MAAO01000015">
    <property type="protein sequence ID" value="OUR93452.1"/>
    <property type="molecule type" value="Genomic_DNA"/>
</dbReference>
<dbReference type="InterPro" id="IPR004358">
    <property type="entry name" value="Sig_transdc_His_kin-like_C"/>
</dbReference>
<evidence type="ECO:0000259" key="8">
    <source>
        <dbReference type="PROSITE" id="PS50109"/>
    </source>
</evidence>
<dbReference type="InterPro" id="IPR008207">
    <property type="entry name" value="Sig_transdc_His_kin_Hpt_dom"/>
</dbReference>
<dbReference type="InterPro" id="IPR003594">
    <property type="entry name" value="HATPase_dom"/>
</dbReference>
<dbReference type="Pfam" id="PF01627">
    <property type="entry name" value="Hpt"/>
    <property type="match status" value="1"/>
</dbReference>
<evidence type="ECO:0000256" key="4">
    <source>
        <dbReference type="ARBA" id="ARBA00022679"/>
    </source>
</evidence>
<feature type="domain" description="HPt" evidence="11">
    <location>
        <begin position="1"/>
        <end position="105"/>
    </location>
</feature>
<dbReference type="InterPro" id="IPR011006">
    <property type="entry name" value="CheY-like_superfamily"/>
</dbReference>
<gene>
    <name evidence="12" type="ORF">A9Q84_18435</name>
</gene>
<dbReference type="SMART" id="SM00260">
    <property type="entry name" value="CheW"/>
    <property type="match status" value="2"/>
</dbReference>
<evidence type="ECO:0000313" key="13">
    <source>
        <dbReference type="Proteomes" id="UP000196531"/>
    </source>
</evidence>
<dbReference type="InterPro" id="IPR036061">
    <property type="entry name" value="CheW-like_dom_sf"/>
</dbReference>
<dbReference type="FunFam" id="3.30.565.10:FF:000016">
    <property type="entry name" value="Chemotaxis protein CheA, putative"/>
    <property type="match status" value="1"/>
</dbReference>
<dbReference type="CDD" id="cd00731">
    <property type="entry name" value="CheA_reg"/>
    <property type="match status" value="1"/>
</dbReference>
<dbReference type="Proteomes" id="UP000196531">
    <property type="component" value="Unassembled WGS sequence"/>
</dbReference>
<dbReference type="PRINTS" id="PR00344">
    <property type="entry name" value="BCTRLSENSOR"/>
</dbReference>
<evidence type="ECO:0000313" key="12">
    <source>
        <dbReference type="EMBL" id="OUR93452.1"/>
    </source>
</evidence>
<dbReference type="SUPFAM" id="SSF47384">
    <property type="entry name" value="Homodimeric domain of signal transducing histidine kinase"/>
    <property type="match status" value="1"/>
</dbReference>
<reference evidence="13" key="1">
    <citation type="journal article" date="2017" name="Proc. Natl. Acad. Sci. U.S.A.">
        <title>Simulation of Deepwater Horizon oil plume reveals substrate specialization within a complex community of hydrocarbon-degraders.</title>
        <authorList>
            <person name="Hu P."/>
            <person name="Dubinsky E.A."/>
            <person name="Probst A.J."/>
            <person name="Wang J."/>
            <person name="Sieber C.M.K."/>
            <person name="Tom L.M."/>
            <person name="Gardinali P."/>
            <person name="Banfield J.F."/>
            <person name="Atlas R.M."/>
            <person name="Andersen G.L."/>
        </authorList>
    </citation>
    <scope>NUCLEOTIDE SEQUENCE [LARGE SCALE GENOMIC DNA]</scope>
</reference>
<dbReference type="SUPFAM" id="SSF47226">
    <property type="entry name" value="Histidine-containing phosphotransfer domain, HPT domain"/>
    <property type="match status" value="1"/>
</dbReference>
<evidence type="ECO:0000256" key="3">
    <source>
        <dbReference type="ARBA" id="ARBA00022553"/>
    </source>
</evidence>
<dbReference type="AlphaFoldDB" id="A0A1Y5F2A7"/>
<feature type="domain" description="Histidine kinase" evidence="8">
    <location>
        <begin position="272"/>
        <end position="477"/>
    </location>
</feature>
<feature type="domain" description="CheW-like" evidence="10">
    <location>
        <begin position="479"/>
        <end position="622"/>
    </location>
</feature>
<dbReference type="GO" id="GO:0006935">
    <property type="term" value="P:chemotaxis"/>
    <property type="evidence" value="ECO:0007669"/>
    <property type="project" value="InterPro"/>
</dbReference>
<dbReference type="PROSITE" id="PS50894">
    <property type="entry name" value="HPT"/>
    <property type="match status" value="1"/>
</dbReference>
<name>A0A1Y5F2A7_9BACT</name>
<dbReference type="Pfam" id="PF00072">
    <property type="entry name" value="Response_reg"/>
    <property type="match status" value="1"/>
</dbReference>
<evidence type="ECO:0000256" key="6">
    <source>
        <dbReference type="PROSITE-ProRule" id="PRU00110"/>
    </source>
</evidence>
<dbReference type="CDD" id="cd00088">
    <property type="entry name" value="HPT"/>
    <property type="match status" value="1"/>
</dbReference>
<dbReference type="Gene3D" id="1.10.287.560">
    <property type="entry name" value="Histidine kinase CheA-like, homodimeric domain"/>
    <property type="match status" value="1"/>
</dbReference>
<dbReference type="Gene3D" id="2.30.30.40">
    <property type="entry name" value="SH3 Domains"/>
    <property type="match status" value="1"/>
</dbReference>
<dbReference type="Pfam" id="PF02895">
    <property type="entry name" value="H-kinase_dim"/>
    <property type="match status" value="1"/>
</dbReference>
<dbReference type="InterPro" id="IPR036097">
    <property type="entry name" value="HisK_dim/P_sf"/>
</dbReference>
<dbReference type="Gene3D" id="3.30.565.10">
    <property type="entry name" value="Histidine kinase-like ATPase, C-terminal domain"/>
    <property type="match status" value="1"/>
</dbReference>
<feature type="domain" description="CheW-like" evidence="10">
    <location>
        <begin position="645"/>
        <end position="785"/>
    </location>
</feature>
<dbReference type="InterPro" id="IPR037006">
    <property type="entry name" value="CheA-like_homodim_sf"/>
</dbReference>
<dbReference type="PROSITE" id="PS50109">
    <property type="entry name" value="HIS_KIN"/>
    <property type="match status" value="1"/>
</dbReference>
<dbReference type="InterPro" id="IPR004105">
    <property type="entry name" value="CheA-like_dim"/>
</dbReference>
<evidence type="ECO:0000259" key="9">
    <source>
        <dbReference type="PROSITE" id="PS50110"/>
    </source>
</evidence>
<dbReference type="PROSITE" id="PS50110">
    <property type="entry name" value="RESPONSE_REGULATORY"/>
    <property type="match status" value="1"/>
</dbReference>
<comment type="catalytic activity">
    <reaction evidence="1">
        <text>ATP + protein L-histidine = ADP + protein N-phospho-L-histidine.</text>
        <dbReference type="EC" id="2.7.13.3"/>
    </reaction>
</comment>
<dbReference type="InterPro" id="IPR005467">
    <property type="entry name" value="His_kinase_dom"/>
</dbReference>
<feature type="modified residue" description="Phosphohistidine" evidence="6">
    <location>
        <position position="48"/>
    </location>
</feature>
<dbReference type="GO" id="GO:0005737">
    <property type="term" value="C:cytoplasm"/>
    <property type="evidence" value="ECO:0007669"/>
    <property type="project" value="InterPro"/>
</dbReference>
<dbReference type="SMART" id="SM00387">
    <property type="entry name" value="HATPase_c"/>
    <property type="match status" value="1"/>
</dbReference>
<evidence type="ECO:0000259" key="10">
    <source>
        <dbReference type="PROSITE" id="PS50851"/>
    </source>
</evidence>
<dbReference type="SMART" id="SM00448">
    <property type="entry name" value="REC"/>
    <property type="match status" value="1"/>
</dbReference>
<dbReference type="PROSITE" id="PS50851">
    <property type="entry name" value="CHEW"/>
    <property type="match status" value="2"/>
</dbReference>
<dbReference type="GO" id="GO:0000155">
    <property type="term" value="F:phosphorelay sensor kinase activity"/>
    <property type="evidence" value="ECO:0007669"/>
    <property type="project" value="InterPro"/>
</dbReference>
<accession>A0A1Y5F2A7</accession>
<dbReference type="InterPro" id="IPR001789">
    <property type="entry name" value="Sig_transdc_resp-reg_receiver"/>
</dbReference>
<dbReference type="CDD" id="cd16916">
    <property type="entry name" value="HATPase_CheA-like"/>
    <property type="match status" value="1"/>
</dbReference>
<dbReference type="InterPro" id="IPR002545">
    <property type="entry name" value="CheW-lke_dom"/>
</dbReference>
<dbReference type="SUPFAM" id="SSF52172">
    <property type="entry name" value="CheY-like"/>
    <property type="match status" value="1"/>
</dbReference>
<feature type="modified residue" description="4-aspartylphosphate" evidence="7">
    <location>
        <position position="846"/>
    </location>
</feature>
<sequence>MTDVNETILHEFLIESFDNLSGISEEITKYENQHENTELLNSIYRKVHTLKGSASFLGLKKLEGVTHCSENILDLIREGELVSNSKIIDVLLESFDACLEMLKNIENTKEEGSKDYSELISRLEKVSEPDSPIENQKLIEPNDSVLICEAIEDLSQVENIKKDEIKDEIKNEIKDEIKDVEVPVSEVVKPVKEVLAKVKKVDVVKAQPVVEEVNTEEKFDSKKVMSLTDSVVRVNVQLLDKIMNVVGELVLNRNQILQYANNYDSSELNRLAQQLNVITTDLQNDIMTTRMQPVGSVLTKFERIVRDLSRNQGKSIKLSISGKETELDKTLLEAIRDPMTHLVRNSVDHGIETPENRVANGKTEEGNISIKSYHEGGQVTIEISDDGNGIDPEKILAKAVSKNVISKEKAETFSERQILNLIFTPGFSTAEQVTNISGRGVGMDVVKSNIEKIGGSVDVISEVGYGTSFKLKIPLTLAIVPALVIRSAEETFAIPQINLVELVRLEKELEETRIEKVHDSDFYRLRGELIPVFRLNSKLQLVEIESEDNGNISDSLNIVILNAEGQCYGLIVDNVLDTEEIVVKPLSRKLKDLNLFGGATIMGDGRVALIIDALGFFNSVDSGKTQKADISSSDEEANLISDGESQEILLTELGDKRNYGIPLCLVNRLEEFPFSSVEWTGEQPLVRYRNMPMILMDIEKALNLSGASELRREDAGQDDFIACVVVKIRGTFFGLVVKSIKDIAFSQSDVNVETSDRDGIMGTLFVNEKTVSLLDIHSLVDIQSSSKGEPIIHGSKILLVDDSPMHRRVQKEVISELGFDVILACDGIEAKDRIKENADLKLVITDLDMPNLNGWELVKHIRETNPDIPVVAMGSRISNIDEERSERSGFNKFVDKTNQEKVAAAILSCVG</sequence>
<dbReference type="SUPFAM" id="SSF55874">
    <property type="entry name" value="ATPase domain of HSP90 chaperone/DNA topoisomerase II/histidine kinase"/>
    <property type="match status" value="1"/>
</dbReference>
<dbReference type="Gene3D" id="1.20.120.160">
    <property type="entry name" value="HPT domain"/>
    <property type="match status" value="1"/>
</dbReference>
<dbReference type="Gene3D" id="3.40.50.2300">
    <property type="match status" value="1"/>
</dbReference>
<feature type="domain" description="Response regulatory" evidence="9">
    <location>
        <begin position="796"/>
        <end position="911"/>
    </location>
</feature>
<keyword evidence="3 7" id="KW-0597">Phosphoprotein</keyword>
<evidence type="ECO:0000259" key="11">
    <source>
        <dbReference type="PROSITE" id="PS50894"/>
    </source>
</evidence>
<evidence type="ECO:0000256" key="7">
    <source>
        <dbReference type="PROSITE-ProRule" id="PRU00169"/>
    </source>
</evidence>
<protein>
    <recommendedName>
        <fullName evidence="2">histidine kinase</fullName>
        <ecNumber evidence="2">2.7.13.3</ecNumber>
    </recommendedName>
</protein>
<evidence type="ECO:0000256" key="5">
    <source>
        <dbReference type="ARBA" id="ARBA00022777"/>
    </source>
</evidence>
<dbReference type="CDD" id="cd17546">
    <property type="entry name" value="REC_hyHK_CKI1_RcsC-like"/>
    <property type="match status" value="1"/>
</dbReference>
<comment type="caution">
    <text evidence="12">The sequence shown here is derived from an EMBL/GenBank/DDBJ whole genome shotgun (WGS) entry which is preliminary data.</text>
</comment>
<proteinExistence type="predicted"/>
<dbReference type="PANTHER" id="PTHR43395:SF1">
    <property type="entry name" value="CHEMOTAXIS PROTEIN CHEA"/>
    <property type="match status" value="1"/>
</dbReference>